<keyword evidence="2" id="KW-1185">Reference proteome</keyword>
<protein>
    <submittedName>
        <fullName evidence="1">Uncharacterized protein</fullName>
    </submittedName>
</protein>
<reference evidence="1" key="3">
    <citation type="submission" date="2025-08" db="UniProtKB">
        <authorList>
            <consortium name="Ensembl"/>
        </authorList>
    </citation>
    <scope>IDENTIFICATION</scope>
</reference>
<dbReference type="EMBL" id="EAAA01002774">
    <property type="status" value="NOT_ANNOTATED_CDS"/>
    <property type="molecule type" value="Genomic_DNA"/>
</dbReference>
<dbReference type="Ensembl" id="ENSCINT00000035777.1">
    <property type="protein sequence ID" value="ENSCINP00000031687.1"/>
    <property type="gene ID" value="ENSCING00000020527.1"/>
</dbReference>
<proteinExistence type="predicted"/>
<reference evidence="2" key="1">
    <citation type="journal article" date="2002" name="Science">
        <title>The draft genome of Ciona intestinalis: insights into chordate and vertebrate origins.</title>
        <authorList>
            <person name="Dehal P."/>
            <person name="Satou Y."/>
            <person name="Campbell R.K."/>
            <person name="Chapman J."/>
            <person name="Degnan B."/>
            <person name="De Tomaso A."/>
            <person name="Davidson B."/>
            <person name="Di Gregorio A."/>
            <person name="Gelpke M."/>
            <person name="Goodstein D.M."/>
            <person name="Harafuji N."/>
            <person name="Hastings K.E."/>
            <person name="Ho I."/>
            <person name="Hotta K."/>
            <person name="Huang W."/>
            <person name="Kawashima T."/>
            <person name="Lemaire P."/>
            <person name="Martinez D."/>
            <person name="Meinertzhagen I.A."/>
            <person name="Necula S."/>
            <person name="Nonaka M."/>
            <person name="Putnam N."/>
            <person name="Rash S."/>
            <person name="Saiga H."/>
            <person name="Satake M."/>
            <person name="Terry A."/>
            <person name="Yamada L."/>
            <person name="Wang H.G."/>
            <person name="Awazu S."/>
            <person name="Azumi K."/>
            <person name="Boore J."/>
            <person name="Branno M."/>
            <person name="Chin-Bow S."/>
            <person name="DeSantis R."/>
            <person name="Doyle S."/>
            <person name="Francino P."/>
            <person name="Keys D.N."/>
            <person name="Haga S."/>
            <person name="Hayashi H."/>
            <person name="Hino K."/>
            <person name="Imai K.S."/>
            <person name="Inaba K."/>
            <person name="Kano S."/>
            <person name="Kobayashi K."/>
            <person name="Kobayashi M."/>
            <person name="Lee B.I."/>
            <person name="Makabe K.W."/>
            <person name="Manohar C."/>
            <person name="Matassi G."/>
            <person name="Medina M."/>
            <person name="Mochizuki Y."/>
            <person name="Mount S."/>
            <person name="Morishita T."/>
            <person name="Miura S."/>
            <person name="Nakayama A."/>
            <person name="Nishizaka S."/>
            <person name="Nomoto H."/>
            <person name="Ohta F."/>
            <person name="Oishi K."/>
            <person name="Rigoutsos I."/>
            <person name="Sano M."/>
            <person name="Sasaki A."/>
            <person name="Sasakura Y."/>
            <person name="Shoguchi E."/>
            <person name="Shin-i T."/>
            <person name="Spagnuolo A."/>
            <person name="Stainier D."/>
            <person name="Suzuki M.M."/>
            <person name="Tassy O."/>
            <person name="Takatori N."/>
            <person name="Tokuoka M."/>
            <person name="Yagi K."/>
            <person name="Yoshizaki F."/>
            <person name="Wada S."/>
            <person name="Zhang C."/>
            <person name="Hyatt P.D."/>
            <person name="Larimer F."/>
            <person name="Detter C."/>
            <person name="Doggett N."/>
            <person name="Glavina T."/>
            <person name="Hawkins T."/>
            <person name="Richardson P."/>
            <person name="Lucas S."/>
            <person name="Kohara Y."/>
            <person name="Levine M."/>
            <person name="Satoh N."/>
            <person name="Rokhsar D.S."/>
        </authorList>
    </citation>
    <scope>NUCLEOTIDE SEQUENCE [LARGE SCALE GENOMIC DNA]</scope>
</reference>
<accession>H2XPV3</accession>
<reference evidence="1" key="2">
    <citation type="journal article" date="2008" name="Genome Biol.">
        <title>Improved genome assembly and evidence-based global gene model set for the chordate Ciona intestinalis: new insight into intron and operon populations.</title>
        <authorList>
            <person name="Satou Y."/>
            <person name="Mineta K."/>
            <person name="Ogasawara M."/>
            <person name="Sasakura Y."/>
            <person name="Shoguchi E."/>
            <person name="Ueno K."/>
            <person name="Yamada L."/>
            <person name="Matsumoto J."/>
            <person name="Wasserscheid J."/>
            <person name="Dewar K."/>
            <person name="Wiley G.B."/>
            <person name="Macmil S.L."/>
            <person name="Roe B.A."/>
            <person name="Zeller R.W."/>
            <person name="Hastings K.E."/>
            <person name="Lemaire P."/>
            <person name="Lindquist E."/>
            <person name="Endo T."/>
            <person name="Hotta K."/>
            <person name="Inaba K."/>
        </authorList>
    </citation>
    <scope>NUCLEOTIDE SEQUENCE [LARGE SCALE GENOMIC DNA]</scope>
    <source>
        <strain evidence="1">wild type</strain>
    </source>
</reference>
<dbReference type="Proteomes" id="UP000008144">
    <property type="component" value="Chromosome 8"/>
</dbReference>
<name>H2XPV3_CIOIN</name>
<evidence type="ECO:0000313" key="2">
    <source>
        <dbReference type="Proteomes" id="UP000008144"/>
    </source>
</evidence>
<dbReference type="AlphaFoldDB" id="H2XPV3"/>
<organism evidence="1 2">
    <name type="scientific">Ciona intestinalis</name>
    <name type="common">Transparent sea squirt</name>
    <name type="synonym">Ascidia intestinalis</name>
    <dbReference type="NCBI Taxonomy" id="7719"/>
    <lineage>
        <taxon>Eukaryota</taxon>
        <taxon>Metazoa</taxon>
        <taxon>Chordata</taxon>
        <taxon>Tunicata</taxon>
        <taxon>Ascidiacea</taxon>
        <taxon>Phlebobranchia</taxon>
        <taxon>Cionidae</taxon>
        <taxon>Ciona</taxon>
    </lineage>
</organism>
<dbReference type="InParanoid" id="H2XPV3"/>
<dbReference type="HOGENOM" id="CLU_3392174_0_0_1"/>
<reference evidence="1" key="4">
    <citation type="submission" date="2025-09" db="UniProtKB">
        <authorList>
            <consortium name="Ensembl"/>
        </authorList>
    </citation>
    <scope>IDENTIFICATION</scope>
</reference>
<evidence type="ECO:0000313" key="1">
    <source>
        <dbReference type="Ensembl" id="ENSCINP00000031687.1"/>
    </source>
</evidence>
<sequence length="32" mass="3785">MCRVHGFSITGNCNLPQTNRRPFLEYMLIEML</sequence>